<protein>
    <submittedName>
        <fullName evidence="3">M56 family metallopeptidase</fullName>
    </submittedName>
</protein>
<sequence length="290" mass="33742">MNSYSKILFDPKRAVGVGIAICSLVLFQMGYVIYHQLQDVPSNHNIILLLQATFTDVFVNHVTAEMIINAFITFSVFTLGYQVFNQYFRYKGMKELFFQMEELDLSTEYSERYKSLNIKIKVISNQNKIAMSAGFFKSDIILSTSLLDQFNDEEIRAIIYHEYYHCFKRHPFYTVLLKILSECYVFLPVIKSLVNYYEIQMELKADQYVIEQMKSTRQIGNVLLNLIKEHKSEPLFKGVHLAHVAINYRLQQILTPDTKLIIPILDKHTILISLITPLIMGIIILIINCT</sequence>
<dbReference type="InterPro" id="IPR008756">
    <property type="entry name" value="Peptidase_M56"/>
</dbReference>
<dbReference type="PANTHER" id="PTHR34978:SF3">
    <property type="entry name" value="SLR0241 PROTEIN"/>
    <property type="match status" value="1"/>
</dbReference>
<keyword evidence="1" id="KW-0472">Membrane</keyword>
<gene>
    <name evidence="3" type="ORF">PUW23_26225</name>
    <name evidence="4" type="ORF">PUW25_27140</name>
</gene>
<dbReference type="Proteomes" id="UP001221519">
    <property type="component" value="Plasmid unnamed2"/>
</dbReference>
<geneLocation type="plasmid" evidence="3 5">
    <name>unnamed1</name>
</geneLocation>
<evidence type="ECO:0000256" key="1">
    <source>
        <dbReference type="SAM" id="Phobius"/>
    </source>
</evidence>
<reference evidence="3 6" key="1">
    <citation type="submission" date="2023-02" db="EMBL/GenBank/DDBJ databases">
        <title>Pathogen: clinical or host-associated sample.</title>
        <authorList>
            <person name="Hergert J."/>
            <person name="Casey R."/>
            <person name="Wagner J."/>
            <person name="Young E.L."/>
            <person name="Oakeson K.F."/>
        </authorList>
    </citation>
    <scope>NUCLEOTIDE SEQUENCE</scope>
    <source>
        <strain evidence="4 6">2022CK-00829</strain>
        <strain evidence="3">2022CK-00830</strain>
        <plasmid evidence="3">unnamed1</plasmid>
        <plasmid evidence="4 6">unnamed2</plasmid>
    </source>
</reference>
<keyword evidence="1" id="KW-0812">Transmembrane</keyword>
<evidence type="ECO:0000313" key="4">
    <source>
        <dbReference type="EMBL" id="WDI05297.1"/>
    </source>
</evidence>
<dbReference type="Proteomes" id="UP001220962">
    <property type="component" value="Plasmid unnamed1"/>
</dbReference>
<dbReference type="EMBL" id="CP118110">
    <property type="protein sequence ID" value="WDI05297.1"/>
    <property type="molecule type" value="Genomic_DNA"/>
</dbReference>
<dbReference type="InterPro" id="IPR052173">
    <property type="entry name" value="Beta-lactam_resp_regulator"/>
</dbReference>
<dbReference type="PANTHER" id="PTHR34978">
    <property type="entry name" value="POSSIBLE SENSOR-TRANSDUCER PROTEIN BLAR"/>
    <property type="match status" value="1"/>
</dbReference>
<keyword evidence="3" id="KW-0614">Plasmid</keyword>
<dbReference type="Pfam" id="PF05569">
    <property type="entry name" value="Peptidase_M56"/>
    <property type="match status" value="1"/>
</dbReference>
<dbReference type="EMBL" id="CP118102">
    <property type="protein sequence ID" value="WDH85334.1"/>
    <property type="molecule type" value="Genomic_DNA"/>
</dbReference>
<dbReference type="Gene3D" id="3.30.2010.10">
    <property type="entry name" value="Metalloproteases ('zincins'), catalytic domain"/>
    <property type="match status" value="1"/>
</dbReference>
<evidence type="ECO:0000313" key="5">
    <source>
        <dbReference type="Proteomes" id="UP001220962"/>
    </source>
</evidence>
<evidence type="ECO:0000313" key="3">
    <source>
        <dbReference type="EMBL" id="WDH85334.1"/>
    </source>
</evidence>
<keyword evidence="6" id="KW-1185">Reference proteome</keyword>
<dbReference type="AlphaFoldDB" id="A0AAX3N9E3"/>
<feature type="transmembrane region" description="Helical" evidence="1">
    <location>
        <begin position="66"/>
        <end position="84"/>
    </location>
</feature>
<dbReference type="RefSeq" id="WP_205055336.1">
    <property type="nucleotide sequence ID" value="NZ_CP118102.1"/>
</dbReference>
<feature type="transmembrane region" description="Helical" evidence="1">
    <location>
        <begin position="14"/>
        <end position="34"/>
    </location>
</feature>
<geneLocation type="plasmid" evidence="4 6">
    <name>unnamed2</name>
</geneLocation>
<evidence type="ECO:0000313" key="6">
    <source>
        <dbReference type="Proteomes" id="UP001221519"/>
    </source>
</evidence>
<accession>A0AAX3N9E3</accession>
<feature type="transmembrane region" description="Helical" evidence="1">
    <location>
        <begin position="269"/>
        <end position="287"/>
    </location>
</feature>
<keyword evidence="1" id="KW-1133">Transmembrane helix</keyword>
<proteinExistence type="predicted"/>
<name>A0AAX3N9E3_9BACL</name>
<feature type="domain" description="Peptidase M56" evidence="2">
    <location>
        <begin position="63"/>
        <end position="250"/>
    </location>
</feature>
<dbReference type="CDD" id="cd07326">
    <property type="entry name" value="M56_BlaR1_MecR1_like"/>
    <property type="match status" value="1"/>
</dbReference>
<evidence type="ECO:0000259" key="2">
    <source>
        <dbReference type="Pfam" id="PF05569"/>
    </source>
</evidence>
<organism evidence="3 5">
    <name type="scientific">Paenibacillus urinalis</name>
    <dbReference type="NCBI Taxonomy" id="521520"/>
    <lineage>
        <taxon>Bacteria</taxon>
        <taxon>Bacillati</taxon>
        <taxon>Bacillota</taxon>
        <taxon>Bacilli</taxon>
        <taxon>Bacillales</taxon>
        <taxon>Paenibacillaceae</taxon>
        <taxon>Paenibacillus</taxon>
    </lineage>
</organism>